<feature type="transmembrane region" description="Helical" evidence="2">
    <location>
        <begin position="37"/>
        <end position="56"/>
    </location>
</feature>
<proteinExistence type="predicted"/>
<keyword evidence="2" id="KW-0812">Transmembrane</keyword>
<protein>
    <submittedName>
        <fullName evidence="3">Uncharacterized protein</fullName>
    </submittedName>
</protein>
<feature type="transmembrane region" description="Helical" evidence="2">
    <location>
        <begin position="160"/>
        <end position="180"/>
    </location>
</feature>
<sequence>MAALTTLFPVFFMLALGFVSRIKGWITPEQKAGANAIIFKILFPILVLNLMCTATIEMSHIKIIGYVFVVYLVALIVGKLFASKVNKKYAHFSPYLLTVVEGGNVALPLYLSIVGTSSNTVLFDIAGTIIAFIVFPVFIAKEASTGSSVKDMVKSIFTNSFVIAVIIGLFLNLTGIYNMLMVSQFGPMITGTLTQATTPIVSLILFILGYDLNVDKKTFVPILKLMTIKIVYYALVIAGFFVLFPEQMADKTFMMAPIIYFMCPTGFGLMPVIAPLYKDEDDASFTSAFVSIFMIVTLFVYTMVVIFIA</sequence>
<evidence type="ECO:0000313" key="3">
    <source>
        <dbReference type="EMBL" id="TCW01636.1"/>
    </source>
</evidence>
<evidence type="ECO:0000256" key="1">
    <source>
        <dbReference type="ARBA" id="ARBA00022448"/>
    </source>
</evidence>
<keyword evidence="2" id="KW-0472">Membrane</keyword>
<name>A0A4R3ZAA9_9FIRM</name>
<feature type="transmembrane region" description="Helical" evidence="2">
    <location>
        <begin position="121"/>
        <end position="140"/>
    </location>
</feature>
<keyword evidence="4" id="KW-1185">Reference proteome</keyword>
<keyword evidence="2" id="KW-1133">Transmembrane helix</keyword>
<feature type="transmembrane region" description="Helical" evidence="2">
    <location>
        <begin position="256"/>
        <end position="277"/>
    </location>
</feature>
<feature type="transmembrane region" description="Helical" evidence="2">
    <location>
        <begin position="63"/>
        <end position="82"/>
    </location>
</feature>
<comment type="caution">
    <text evidence="3">The sequence shown here is derived from an EMBL/GenBank/DDBJ whole genome shotgun (WGS) entry which is preliminary data.</text>
</comment>
<feature type="transmembrane region" description="Helical" evidence="2">
    <location>
        <begin position="283"/>
        <end position="308"/>
    </location>
</feature>
<dbReference type="Proteomes" id="UP000295515">
    <property type="component" value="Unassembled WGS sequence"/>
</dbReference>
<feature type="transmembrane region" description="Helical" evidence="2">
    <location>
        <begin position="94"/>
        <end position="114"/>
    </location>
</feature>
<dbReference type="RefSeq" id="WP_066448965.1">
    <property type="nucleotide sequence ID" value="NZ_JANKBF010000001.1"/>
</dbReference>
<feature type="transmembrane region" description="Helical" evidence="2">
    <location>
        <begin position="192"/>
        <end position="210"/>
    </location>
</feature>
<organism evidence="3 4">
    <name type="scientific">Longibaculum muris</name>
    <dbReference type="NCBI Taxonomy" id="1796628"/>
    <lineage>
        <taxon>Bacteria</taxon>
        <taxon>Bacillati</taxon>
        <taxon>Bacillota</taxon>
        <taxon>Erysipelotrichia</taxon>
        <taxon>Erysipelotrichales</taxon>
        <taxon>Coprobacillaceae</taxon>
        <taxon>Longibaculum</taxon>
    </lineage>
</organism>
<feature type="transmembrane region" description="Helical" evidence="2">
    <location>
        <begin position="222"/>
        <end position="244"/>
    </location>
</feature>
<dbReference type="EMBL" id="SMCQ01000003">
    <property type="protein sequence ID" value="TCW01636.1"/>
    <property type="molecule type" value="Genomic_DNA"/>
</dbReference>
<gene>
    <name evidence="3" type="ORF">EDD60_10391</name>
</gene>
<accession>A0A4R3ZAA9</accession>
<reference evidence="3 4" key="1">
    <citation type="submission" date="2019-03" db="EMBL/GenBank/DDBJ databases">
        <title>Genomic Encyclopedia of Type Strains, Phase IV (KMG-IV): sequencing the most valuable type-strain genomes for metagenomic binning, comparative biology and taxonomic classification.</title>
        <authorList>
            <person name="Goeker M."/>
        </authorList>
    </citation>
    <scope>NUCLEOTIDE SEQUENCE [LARGE SCALE GENOMIC DNA]</scope>
    <source>
        <strain evidence="3 4">DSM 29487</strain>
    </source>
</reference>
<dbReference type="PANTHER" id="PTHR36838">
    <property type="entry name" value="AUXIN EFFLUX CARRIER FAMILY PROTEIN"/>
    <property type="match status" value="1"/>
</dbReference>
<dbReference type="AlphaFoldDB" id="A0A4R3ZAA9"/>
<keyword evidence="1" id="KW-0813">Transport</keyword>
<evidence type="ECO:0000313" key="4">
    <source>
        <dbReference type="Proteomes" id="UP000295515"/>
    </source>
</evidence>
<dbReference type="GeneID" id="98914576"/>
<dbReference type="PANTHER" id="PTHR36838:SF3">
    <property type="entry name" value="TRANSPORTER AUXIN EFFLUX CARRIER EC FAMILY"/>
    <property type="match status" value="1"/>
</dbReference>
<evidence type="ECO:0000256" key="2">
    <source>
        <dbReference type="SAM" id="Phobius"/>
    </source>
</evidence>